<proteinExistence type="predicted"/>
<dbReference type="RefSeq" id="WP_238226166.1">
    <property type="nucleotide sequence ID" value="NZ_BPQD01000016.1"/>
</dbReference>
<accession>A0ABT8BKL3</accession>
<gene>
    <name evidence="1" type="ORF">QWZ12_15920</name>
</gene>
<dbReference type="SUPFAM" id="SSF101386">
    <property type="entry name" value="all-alpha NTP pyrophosphatases"/>
    <property type="match status" value="1"/>
</dbReference>
<sequence length="180" mass="19124">MSEVSKLEEQNVVLIDALQGIMEISADALSVDENSVHATAADALADLASGDLSAVRAAGNVLMRHAHDRSSEAGWWIDPETGTDLSESSAFPYIVASKLMLIVSEIAEGMEGHRKGLMDDKLPHRPMLEVELADAVLRIGDLAGKLKLDLGGAIAEKSAFNVTLADHQPGARQAHGGKKY</sequence>
<dbReference type="Proteomes" id="UP001224644">
    <property type="component" value="Unassembled WGS sequence"/>
</dbReference>
<reference evidence="2" key="1">
    <citation type="journal article" date="2019" name="Int. J. Syst. Evol. Microbiol.">
        <title>The Global Catalogue of Microorganisms (GCM) 10K type strain sequencing project: providing services to taxonomists for standard genome sequencing and annotation.</title>
        <authorList>
            <consortium name="The Broad Institute Genomics Platform"/>
            <consortium name="The Broad Institute Genome Sequencing Center for Infectious Disease"/>
            <person name="Wu L."/>
            <person name="Ma J."/>
        </authorList>
    </citation>
    <scope>NUCLEOTIDE SEQUENCE [LARGE SCALE GENOMIC DNA]</scope>
    <source>
        <strain evidence="2">CECT 7069</strain>
    </source>
</reference>
<protein>
    <submittedName>
        <fullName evidence="1">Uncharacterized protein</fullName>
    </submittedName>
</protein>
<dbReference type="EMBL" id="JAUFPX010000015">
    <property type="protein sequence ID" value="MDN3592085.1"/>
    <property type="molecule type" value="Genomic_DNA"/>
</dbReference>
<evidence type="ECO:0000313" key="2">
    <source>
        <dbReference type="Proteomes" id="UP001224644"/>
    </source>
</evidence>
<keyword evidence="2" id="KW-1185">Reference proteome</keyword>
<name>A0ABT8BKL3_9HYPH</name>
<evidence type="ECO:0000313" key="1">
    <source>
        <dbReference type="EMBL" id="MDN3592085.1"/>
    </source>
</evidence>
<comment type="caution">
    <text evidence="1">The sequence shown here is derived from an EMBL/GenBank/DDBJ whole genome shotgun (WGS) entry which is preliminary data.</text>
</comment>
<organism evidence="1 2">
    <name type="scientific">Methylobacterium adhaesivum</name>
    <dbReference type="NCBI Taxonomy" id="333297"/>
    <lineage>
        <taxon>Bacteria</taxon>
        <taxon>Pseudomonadati</taxon>
        <taxon>Pseudomonadota</taxon>
        <taxon>Alphaproteobacteria</taxon>
        <taxon>Hyphomicrobiales</taxon>
        <taxon>Methylobacteriaceae</taxon>
        <taxon>Methylobacterium</taxon>
    </lineage>
</organism>
<dbReference type="Gene3D" id="1.10.287.1080">
    <property type="entry name" value="MazG-like"/>
    <property type="match status" value="1"/>
</dbReference>
<dbReference type="CDD" id="cd11542">
    <property type="entry name" value="NTP-PPase_u5"/>
    <property type="match status" value="1"/>
</dbReference>